<accession>A0ACC0A2P8</accession>
<name>A0ACC0A2P8_CATRO</name>
<reference evidence="2" key="1">
    <citation type="journal article" date="2023" name="Nat. Plants">
        <title>Single-cell RNA sequencing provides a high-resolution roadmap for understanding the multicellular compartmentation of specialized metabolism.</title>
        <authorList>
            <person name="Sun S."/>
            <person name="Shen X."/>
            <person name="Li Y."/>
            <person name="Li Y."/>
            <person name="Wang S."/>
            <person name="Li R."/>
            <person name="Zhang H."/>
            <person name="Shen G."/>
            <person name="Guo B."/>
            <person name="Wei J."/>
            <person name="Xu J."/>
            <person name="St-Pierre B."/>
            <person name="Chen S."/>
            <person name="Sun C."/>
        </authorList>
    </citation>
    <scope>NUCLEOTIDE SEQUENCE [LARGE SCALE GENOMIC DNA]</scope>
</reference>
<dbReference type="Proteomes" id="UP001060085">
    <property type="component" value="Linkage Group LG07"/>
</dbReference>
<evidence type="ECO:0000313" key="1">
    <source>
        <dbReference type="EMBL" id="KAI5655059.1"/>
    </source>
</evidence>
<sequence length="139" mass="16004">MEFIIAEEYHKNKTNMRALYFYILILAISTEIVGVEVVKRGIADGFMSLTVKFVNFFIAKSLFLRKIGYMVGLENEDILHLDKEAFAYLKMSDNHRKFLPKESKEGEKDSQLSSKKKKENFVGNKTKKKGRKESLITGA</sequence>
<comment type="caution">
    <text evidence="1">The sequence shown here is derived from an EMBL/GenBank/DDBJ whole genome shotgun (WGS) entry which is preliminary data.</text>
</comment>
<organism evidence="1 2">
    <name type="scientific">Catharanthus roseus</name>
    <name type="common">Madagascar periwinkle</name>
    <name type="synonym">Vinca rosea</name>
    <dbReference type="NCBI Taxonomy" id="4058"/>
    <lineage>
        <taxon>Eukaryota</taxon>
        <taxon>Viridiplantae</taxon>
        <taxon>Streptophyta</taxon>
        <taxon>Embryophyta</taxon>
        <taxon>Tracheophyta</taxon>
        <taxon>Spermatophyta</taxon>
        <taxon>Magnoliopsida</taxon>
        <taxon>eudicotyledons</taxon>
        <taxon>Gunneridae</taxon>
        <taxon>Pentapetalae</taxon>
        <taxon>asterids</taxon>
        <taxon>lamiids</taxon>
        <taxon>Gentianales</taxon>
        <taxon>Apocynaceae</taxon>
        <taxon>Rauvolfioideae</taxon>
        <taxon>Vinceae</taxon>
        <taxon>Catharanthinae</taxon>
        <taxon>Catharanthus</taxon>
    </lineage>
</organism>
<keyword evidence="2" id="KW-1185">Reference proteome</keyword>
<gene>
    <name evidence="1" type="ORF">M9H77_32246</name>
</gene>
<dbReference type="EMBL" id="CM044707">
    <property type="protein sequence ID" value="KAI5655059.1"/>
    <property type="molecule type" value="Genomic_DNA"/>
</dbReference>
<protein>
    <submittedName>
        <fullName evidence="1">Uncharacterized protein</fullName>
    </submittedName>
</protein>
<proteinExistence type="predicted"/>
<evidence type="ECO:0000313" key="2">
    <source>
        <dbReference type="Proteomes" id="UP001060085"/>
    </source>
</evidence>